<evidence type="ECO:0000256" key="2">
    <source>
        <dbReference type="ARBA" id="ARBA00022618"/>
    </source>
</evidence>
<keyword evidence="2 5" id="KW-0132">Cell division</keyword>
<comment type="subunit">
    <text evidence="5">Self-interacts. Interacts with FtsZ.</text>
</comment>
<evidence type="ECO:0000256" key="5">
    <source>
        <dbReference type="HAMAP-Rule" id="MF_02033"/>
    </source>
</evidence>
<dbReference type="CDD" id="cd24048">
    <property type="entry name" value="ASKHA_NBD_FtsA"/>
    <property type="match status" value="1"/>
</dbReference>
<dbReference type="SUPFAM" id="SSF53067">
    <property type="entry name" value="Actin-like ATPase domain"/>
    <property type="match status" value="2"/>
</dbReference>
<dbReference type="Proteomes" id="UP000031366">
    <property type="component" value="Unassembled WGS sequence"/>
</dbReference>
<accession>A0A0C1RB93</accession>
<dbReference type="AlphaFoldDB" id="A0A0C1RB93"/>
<proteinExistence type="inferred from homology"/>
<dbReference type="InterPro" id="IPR050696">
    <property type="entry name" value="FtsA/MreB"/>
</dbReference>
<dbReference type="GO" id="GO:0009898">
    <property type="term" value="C:cytoplasmic side of plasma membrane"/>
    <property type="evidence" value="ECO:0007669"/>
    <property type="project" value="UniProtKB-UniRule"/>
</dbReference>
<evidence type="ECO:0000259" key="7">
    <source>
        <dbReference type="SMART" id="SM00842"/>
    </source>
</evidence>
<dbReference type="PANTHER" id="PTHR32432">
    <property type="entry name" value="CELL DIVISION PROTEIN FTSA-RELATED"/>
    <property type="match status" value="1"/>
</dbReference>
<dbReference type="GO" id="GO:0032153">
    <property type="term" value="C:cell division site"/>
    <property type="evidence" value="ECO:0007669"/>
    <property type="project" value="UniProtKB-UniRule"/>
</dbReference>
<keyword evidence="9" id="KW-1185">Reference proteome</keyword>
<dbReference type="OrthoDB" id="9768127at2"/>
<dbReference type="Pfam" id="PF14450">
    <property type="entry name" value="FtsA"/>
    <property type="match status" value="1"/>
</dbReference>
<comment type="function">
    <text evidence="5 6">Cell division protein that is involved in the assembly of the Z ring. May serve as a membrane anchor for the Z ring.</text>
</comment>
<sequence>MSNYIVGIDIGASKVCGVVGDLDGIGKLQVLGITTSKCKGIKKGLLEDVESITKAISETVKQLENIVGTTIDDAYISIPVSLCEIVEEREVLTLSSQDREIKREDIDSVINVMRLEVEASRGMEVVTINPVEYSINEVDNINNPVGLLGRTLGVRAQVLIASKEIVDNYRKAMNEAKVKVKSVVVDSLGVSKDMLKSEELTEGVALIDIGAETSDISIFKNNKLNYASSIPLGGETITSDISICLKISREDAENLKIKSGRLFKDDISPDYKLKIYSSENGELLEVDYNTLVEIVAERVKEIIVLVKRDLIKAGYYNEISSIVICGGGISLYRSVTDLVSSILDKSCRIGTPSYVGAANPIYTTATGIIKELSLNMKVIEKVEENNEPKNLNDKRSSKSVKKTFSSKIKSFLSDFF</sequence>
<dbReference type="HAMAP" id="MF_02033">
    <property type="entry name" value="FtsA"/>
    <property type="match status" value="1"/>
</dbReference>
<dbReference type="RefSeq" id="WP_039631442.1">
    <property type="nucleotide sequence ID" value="NZ_AYSO01000014.1"/>
</dbReference>
<dbReference type="EMBL" id="AYSO01000014">
    <property type="protein sequence ID" value="KIE47696.1"/>
    <property type="molecule type" value="Genomic_DNA"/>
</dbReference>
<comment type="subcellular location">
    <subcellularLocation>
        <location evidence="5">Cell membrane</location>
        <topology evidence="5">Peripheral membrane protein</topology>
        <orientation evidence="5">Cytoplasmic side</orientation>
    </subcellularLocation>
    <text evidence="5">Localizes to the Z ring in an FtsZ-dependent manner. Targeted to the membrane through a conserved C-terminal amphipathic helix.</text>
</comment>
<evidence type="ECO:0000313" key="9">
    <source>
        <dbReference type="Proteomes" id="UP000031366"/>
    </source>
</evidence>
<keyword evidence="1 5" id="KW-1003">Cell membrane</keyword>
<protein>
    <recommendedName>
        <fullName evidence="5 6">Cell division protein FtsA</fullName>
    </recommendedName>
</protein>
<dbReference type="STRING" id="29341.RSJ17_08875"/>
<dbReference type="GO" id="GO:0043093">
    <property type="term" value="P:FtsZ-dependent cytokinesis"/>
    <property type="evidence" value="ECO:0007669"/>
    <property type="project" value="UniProtKB-UniRule"/>
</dbReference>
<dbReference type="InterPro" id="IPR043129">
    <property type="entry name" value="ATPase_NBD"/>
</dbReference>
<keyword evidence="3 5" id="KW-0472">Membrane</keyword>
<evidence type="ECO:0000256" key="3">
    <source>
        <dbReference type="ARBA" id="ARBA00023136"/>
    </source>
</evidence>
<gene>
    <name evidence="5 8" type="primary">ftsA</name>
    <name evidence="8" type="ORF">U732_3036</name>
</gene>
<dbReference type="PANTHER" id="PTHR32432:SF4">
    <property type="entry name" value="CELL DIVISION PROTEIN FTSA"/>
    <property type="match status" value="1"/>
</dbReference>
<organism evidence="8 9">
    <name type="scientific">Clostridium argentinense CDC 2741</name>
    <dbReference type="NCBI Taxonomy" id="1418104"/>
    <lineage>
        <taxon>Bacteria</taxon>
        <taxon>Bacillati</taxon>
        <taxon>Bacillota</taxon>
        <taxon>Clostridia</taxon>
        <taxon>Eubacteriales</taxon>
        <taxon>Clostridiaceae</taxon>
        <taxon>Clostridium</taxon>
    </lineage>
</organism>
<dbReference type="InterPro" id="IPR020823">
    <property type="entry name" value="Cell_div_FtsA"/>
</dbReference>
<feature type="domain" description="SHS2" evidence="7">
    <location>
        <begin position="5"/>
        <end position="190"/>
    </location>
</feature>
<comment type="similarity">
    <text evidence="5 6">Belongs to the FtsA/MreB family.</text>
</comment>
<evidence type="ECO:0000313" key="8">
    <source>
        <dbReference type="EMBL" id="KIE47696.1"/>
    </source>
</evidence>
<comment type="caution">
    <text evidence="8">The sequence shown here is derived from an EMBL/GenBank/DDBJ whole genome shotgun (WGS) entry which is preliminary data.</text>
</comment>
<dbReference type="Pfam" id="PF02491">
    <property type="entry name" value="SHS2_FTSA"/>
    <property type="match status" value="1"/>
</dbReference>
<evidence type="ECO:0000256" key="4">
    <source>
        <dbReference type="ARBA" id="ARBA00023306"/>
    </source>
</evidence>
<dbReference type="NCBIfam" id="TIGR01174">
    <property type="entry name" value="ftsA"/>
    <property type="match status" value="1"/>
</dbReference>
<dbReference type="PIRSF" id="PIRSF003101">
    <property type="entry name" value="FtsA"/>
    <property type="match status" value="1"/>
</dbReference>
<dbReference type="Gene3D" id="3.30.420.40">
    <property type="match status" value="2"/>
</dbReference>
<dbReference type="InterPro" id="IPR003494">
    <property type="entry name" value="SHS2_FtsA"/>
</dbReference>
<reference evidence="8 9" key="1">
    <citation type="journal article" date="2015" name="Infect. Genet. Evol.">
        <title>Genomic sequences of six botulinum neurotoxin-producing strains representing three clostridial species illustrate the mobility and diversity of botulinum neurotoxin genes.</title>
        <authorList>
            <person name="Smith T.J."/>
            <person name="Hill K.K."/>
            <person name="Xie G."/>
            <person name="Foley B.T."/>
            <person name="Williamson C.H."/>
            <person name="Foster J.T."/>
            <person name="Johnson S.L."/>
            <person name="Chertkov O."/>
            <person name="Teshima H."/>
            <person name="Gibbons H.S."/>
            <person name="Johnsky L.A."/>
            <person name="Karavis M.A."/>
            <person name="Smith L.A."/>
        </authorList>
    </citation>
    <scope>NUCLEOTIDE SEQUENCE [LARGE SCALE GENOMIC DNA]</scope>
    <source>
        <strain evidence="8 9">CDC 2741</strain>
    </source>
</reference>
<dbReference type="SMART" id="SM00842">
    <property type="entry name" value="FtsA"/>
    <property type="match status" value="1"/>
</dbReference>
<evidence type="ECO:0000256" key="6">
    <source>
        <dbReference type="PIRNR" id="PIRNR003101"/>
    </source>
</evidence>
<keyword evidence="4 5" id="KW-0131">Cell cycle</keyword>
<evidence type="ECO:0000256" key="1">
    <source>
        <dbReference type="ARBA" id="ARBA00022475"/>
    </source>
</evidence>
<name>A0A0C1RB93_9CLOT</name>